<proteinExistence type="predicted"/>
<keyword evidence="1" id="KW-0732">Signal</keyword>
<feature type="signal peptide" evidence="1">
    <location>
        <begin position="1"/>
        <end position="22"/>
    </location>
</feature>
<dbReference type="RefSeq" id="WP_198066840.1">
    <property type="nucleotide sequence ID" value="NZ_JAEDAD010000001.1"/>
</dbReference>
<organism evidence="2 3">
    <name type="scientific">Hymenobacter negativus</name>
    <dbReference type="NCBI Taxonomy" id="2795026"/>
    <lineage>
        <taxon>Bacteria</taxon>
        <taxon>Pseudomonadati</taxon>
        <taxon>Bacteroidota</taxon>
        <taxon>Cytophagia</taxon>
        <taxon>Cytophagales</taxon>
        <taxon>Hymenobacteraceae</taxon>
        <taxon>Hymenobacter</taxon>
    </lineage>
</organism>
<keyword evidence="3" id="KW-1185">Reference proteome</keyword>
<gene>
    <name evidence="2" type="ORF">I7X13_06585</name>
</gene>
<feature type="chain" id="PRO_5046187677" evidence="1">
    <location>
        <begin position="23"/>
        <end position="100"/>
    </location>
</feature>
<name>A0ABS0Q4W1_9BACT</name>
<sequence>MSLRKLPILLPFLLLRAGGALAQTQPPPPPAPDYEQVSVPVPRAVSLIADAASVLFSRNEDENKVQALMNRRRERSKKGDQSLRFTIPKNKLTRTLGLVE</sequence>
<dbReference type="EMBL" id="JAEDAE010000002">
    <property type="protein sequence ID" value="MBH8557707.1"/>
    <property type="molecule type" value="Genomic_DNA"/>
</dbReference>
<comment type="caution">
    <text evidence="2">The sequence shown here is derived from an EMBL/GenBank/DDBJ whole genome shotgun (WGS) entry which is preliminary data.</text>
</comment>
<evidence type="ECO:0000313" key="2">
    <source>
        <dbReference type="EMBL" id="MBH8557707.1"/>
    </source>
</evidence>
<accession>A0ABS0Q4W1</accession>
<evidence type="ECO:0000256" key="1">
    <source>
        <dbReference type="SAM" id="SignalP"/>
    </source>
</evidence>
<reference evidence="2 3" key="1">
    <citation type="submission" date="2020-12" db="EMBL/GenBank/DDBJ databases">
        <title>Hymenobacter sp.</title>
        <authorList>
            <person name="Kim M.K."/>
        </authorList>
    </citation>
    <scope>NUCLEOTIDE SEQUENCE [LARGE SCALE GENOMIC DNA]</scope>
    <source>
        <strain evidence="2 3">BT442</strain>
    </source>
</reference>
<dbReference type="Proteomes" id="UP000625631">
    <property type="component" value="Unassembled WGS sequence"/>
</dbReference>
<protein>
    <submittedName>
        <fullName evidence="2">Uncharacterized protein</fullName>
    </submittedName>
</protein>
<evidence type="ECO:0000313" key="3">
    <source>
        <dbReference type="Proteomes" id="UP000625631"/>
    </source>
</evidence>